<dbReference type="InParanoid" id="B2A8L0"/>
<keyword evidence="2" id="KW-0378">Hydrolase</keyword>
<dbReference type="RefSeq" id="WP_012448744.1">
    <property type="nucleotide sequence ID" value="NC_010718.1"/>
</dbReference>
<dbReference type="KEGG" id="nth:Nther_2329"/>
<feature type="domain" description="Cyclodeaminase/cyclohydrolase" evidence="1">
    <location>
        <begin position="7"/>
        <end position="174"/>
    </location>
</feature>
<reference evidence="2 3" key="2">
    <citation type="journal article" date="2011" name="J. Bacteriol.">
        <title>Complete genome sequence of the anaerobic, halophilic alkalithermophile Natranaerobius thermophilus JW/NM-WN-LF.</title>
        <authorList>
            <person name="Zhao B."/>
            <person name="Mesbah N.M."/>
            <person name="Dalin E."/>
            <person name="Goodwin L."/>
            <person name="Nolan M."/>
            <person name="Pitluck S."/>
            <person name="Chertkov O."/>
            <person name="Brettin T.S."/>
            <person name="Han J."/>
            <person name="Larimer F.W."/>
            <person name="Land M.L."/>
            <person name="Hauser L."/>
            <person name="Kyrpides N."/>
            <person name="Wiegel J."/>
        </authorList>
    </citation>
    <scope>NUCLEOTIDE SEQUENCE [LARGE SCALE GENOMIC DNA]</scope>
    <source>
        <strain evidence="3">ATCC BAA-1301 / DSM 18059 / JW/NM-WN-LF</strain>
    </source>
</reference>
<dbReference type="Gene3D" id="1.20.120.680">
    <property type="entry name" value="Formiminotetrahydrofolate cyclodeaminase monomer, up-and-down helical bundle"/>
    <property type="match status" value="1"/>
</dbReference>
<dbReference type="eggNOG" id="COG3404">
    <property type="taxonomic scope" value="Bacteria"/>
</dbReference>
<gene>
    <name evidence="2" type="ordered locus">Nther_2329</name>
</gene>
<dbReference type="AlphaFoldDB" id="B2A8L0"/>
<sequence>MELLNKTIDQYLELISADNETAAGGSTLAVSAAMGSHLVIMYCNISMGKKSIRKNSANYYLLEECREKAKILGDDFRRFIERDVEVVKRYFEHRDEDTAKELTLIPFMTAQRAKELLRVIEKVKGQGYNPLEPDLMAGAHHAQNALYGSLINVHQNLDLIKDKNFYRMIKVEAANLEQTSKELIDKINHNEVTAYDG</sequence>
<dbReference type="GO" id="GO:0016787">
    <property type="term" value="F:hydrolase activity"/>
    <property type="evidence" value="ECO:0007669"/>
    <property type="project" value="UniProtKB-KW"/>
</dbReference>
<dbReference type="Pfam" id="PF04961">
    <property type="entry name" value="FTCD_C"/>
    <property type="match status" value="1"/>
</dbReference>
<dbReference type="SUPFAM" id="SSF101262">
    <property type="entry name" value="Methenyltetrahydrofolate cyclohydrolase-like"/>
    <property type="match status" value="1"/>
</dbReference>
<proteinExistence type="predicted"/>
<dbReference type="InterPro" id="IPR007044">
    <property type="entry name" value="Cyclodeamin/CycHdrlase"/>
</dbReference>
<dbReference type="Proteomes" id="UP000001683">
    <property type="component" value="Chromosome"/>
</dbReference>
<keyword evidence="3" id="KW-1185">Reference proteome</keyword>
<accession>B2A8L0</accession>
<dbReference type="HOGENOM" id="CLU_1382832_0_0_9"/>
<evidence type="ECO:0000313" key="2">
    <source>
        <dbReference type="EMBL" id="ACB85894.1"/>
    </source>
</evidence>
<reference evidence="2 3" key="1">
    <citation type="submission" date="2008-04" db="EMBL/GenBank/DDBJ databases">
        <title>Complete sequence of chromosome of Natranaerobius thermophilus JW/NM-WN-LF.</title>
        <authorList>
            <consortium name="US DOE Joint Genome Institute"/>
            <person name="Copeland A."/>
            <person name="Lucas S."/>
            <person name="Lapidus A."/>
            <person name="Glavina del Rio T."/>
            <person name="Dalin E."/>
            <person name="Tice H."/>
            <person name="Bruce D."/>
            <person name="Goodwin L."/>
            <person name="Pitluck S."/>
            <person name="Chertkov O."/>
            <person name="Brettin T."/>
            <person name="Detter J.C."/>
            <person name="Han C."/>
            <person name="Kuske C.R."/>
            <person name="Schmutz J."/>
            <person name="Larimer F."/>
            <person name="Land M."/>
            <person name="Hauser L."/>
            <person name="Kyrpides N."/>
            <person name="Lykidis A."/>
            <person name="Mesbah N.M."/>
            <person name="Wiegel J."/>
        </authorList>
    </citation>
    <scope>NUCLEOTIDE SEQUENCE [LARGE SCALE GENOMIC DNA]</scope>
    <source>
        <strain evidence="3">ATCC BAA-1301 / DSM 18059 / JW/NM-WN-LF</strain>
    </source>
</reference>
<evidence type="ECO:0000259" key="1">
    <source>
        <dbReference type="Pfam" id="PF04961"/>
    </source>
</evidence>
<name>B2A8L0_NATTJ</name>
<evidence type="ECO:0000313" key="3">
    <source>
        <dbReference type="Proteomes" id="UP000001683"/>
    </source>
</evidence>
<dbReference type="OrthoDB" id="7959174at2"/>
<dbReference type="InterPro" id="IPR036178">
    <property type="entry name" value="Formintransfe-cycloase-like_sf"/>
</dbReference>
<protein>
    <submittedName>
        <fullName evidence="2">Methenyl tetrahydrofolate cyclohydrolase-like protein</fullName>
    </submittedName>
</protein>
<dbReference type="EMBL" id="CP001034">
    <property type="protein sequence ID" value="ACB85894.1"/>
    <property type="molecule type" value="Genomic_DNA"/>
</dbReference>
<organism evidence="2 3">
    <name type="scientific">Natranaerobius thermophilus (strain ATCC BAA-1301 / DSM 18059 / JW/NM-WN-LF)</name>
    <dbReference type="NCBI Taxonomy" id="457570"/>
    <lineage>
        <taxon>Bacteria</taxon>
        <taxon>Bacillati</taxon>
        <taxon>Bacillota</taxon>
        <taxon>Clostridia</taxon>
        <taxon>Natranaerobiales</taxon>
        <taxon>Natranaerobiaceae</taxon>
        <taxon>Natranaerobius</taxon>
    </lineage>
</organism>
<dbReference type="STRING" id="457570.Nther_2329"/>